<evidence type="ECO:0000256" key="5">
    <source>
        <dbReference type="PROSITE-ProRule" id="PRU00042"/>
    </source>
</evidence>
<dbReference type="GO" id="GO:0008270">
    <property type="term" value="F:zinc ion binding"/>
    <property type="evidence" value="ECO:0007669"/>
    <property type="project" value="UniProtKB-KW"/>
</dbReference>
<dbReference type="Proteomes" id="UP001292094">
    <property type="component" value="Unassembled WGS sequence"/>
</dbReference>
<feature type="domain" description="C2H2-type" evidence="6">
    <location>
        <begin position="50"/>
        <end position="77"/>
    </location>
</feature>
<dbReference type="InterPro" id="IPR013087">
    <property type="entry name" value="Znf_C2H2_type"/>
</dbReference>
<dbReference type="Pfam" id="PF13894">
    <property type="entry name" value="zf-C2H2_4"/>
    <property type="match status" value="1"/>
</dbReference>
<dbReference type="SUPFAM" id="SSF57667">
    <property type="entry name" value="beta-beta-alpha zinc fingers"/>
    <property type="match status" value="1"/>
</dbReference>
<dbReference type="InterPro" id="IPR052795">
    <property type="entry name" value="RREB1"/>
</dbReference>
<evidence type="ECO:0000256" key="1">
    <source>
        <dbReference type="ARBA" id="ARBA00022723"/>
    </source>
</evidence>
<feature type="domain" description="C2H2-type" evidence="6">
    <location>
        <begin position="19"/>
        <end position="49"/>
    </location>
</feature>
<dbReference type="FunFam" id="3.30.160.60:FF:000690">
    <property type="entry name" value="Zinc finger protein 354C"/>
    <property type="match status" value="1"/>
</dbReference>
<keyword evidence="1" id="KW-0479">Metal-binding</keyword>
<dbReference type="EMBL" id="JAWZYT010001729">
    <property type="protein sequence ID" value="KAK4309654.1"/>
    <property type="molecule type" value="Genomic_DNA"/>
</dbReference>
<keyword evidence="3 5" id="KW-0863">Zinc-finger</keyword>
<dbReference type="GO" id="GO:0001228">
    <property type="term" value="F:DNA-binding transcription activator activity, RNA polymerase II-specific"/>
    <property type="evidence" value="ECO:0007669"/>
    <property type="project" value="TreeGrafter"/>
</dbReference>
<dbReference type="SMART" id="SM00355">
    <property type="entry name" value="ZnF_C2H2"/>
    <property type="match status" value="2"/>
</dbReference>
<evidence type="ECO:0000313" key="8">
    <source>
        <dbReference type="Proteomes" id="UP001292094"/>
    </source>
</evidence>
<evidence type="ECO:0000256" key="4">
    <source>
        <dbReference type="ARBA" id="ARBA00022833"/>
    </source>
</evidence>
<evidence type="ECO:0000256" key="3">
    <source>
        <dbReference type="ARBA" id="ARBA00022771"/>
    </source>
</evidence>
<keyword evidence="4" id="KW-0862">Zinc</keyword>
<gene>
    <name evidence="7" type="ORF">Pmani_018765</name>
</gene>
<dbReference type="PROSITE" id="PS00028">
    <property type="entry name" value="ZINC_FINGER_C2H2_1"/>
    <property type="match status" value="1"/>
</dbReference>
<keyword evidence="2" id="KW-0677">Repeat</keyword>
<sequence length="90" mass="10425">MVVVTEGRQSERVLLLQVMLCPYCHRSFSGVGRKQRYDRHIMTHTGEKPYACPLCPLRCNRESNLYRHLRRHHGCTNHDTDSIISPSTSS</sequence>
<accession>A0AAE1PJN6</accession>
<dbReference type="GO" id="GO:0005634">
    <property type="term" value="C:nucleus"/>
    <property type="evidence" value="ECO:0007669"/>
    <property type="project" value="TreeGrafter"/>
</dbReference>
<evidence type="ECO:0000313" key="7">
    <source>
        <dbReference type="EMBL" id="KAK4309654.1"/>
    </source>
</evidence>
<keyword evidence="8" id="KW-1185">Reference proteome</keyword>
<proteinExistence type="predicted"/>
<evidence type="ECO:0000259" key="6">
    <source>
        <dbReference type="PROSITE" id="PS50157"/>
    </source>
</evidence>
<dbReference type="PROSITE" id="PS50157">
    <property type="entry name" value="ZINC_FINGER_C2H2_2"/>
    <property type="match status" value="2"/>
</dbReference>
<dbReference type="PANTHER" id="PTHR46451:SF1">
    <property type="entry name" value="RAS-RESPONSIVE ELEMENT-BINDING PROTEIN 1"/>
    <property type="match status" value="1"/>
</dbReference>
<dbReference type="GO" id="GO:0003682">
    <property type="term" value="F:chromatin binding"/>
    <property type="evidence" value="ECO:0007669"/>
    <property type="project" value="UniProtKB-ARBA"/>
</dbReference>
<dbReference type="Gene3D" id="3.30.160.60">
    <property type="entry name" value="Classic Zinc Finger"/>
    <property type="match status" value="2"/>
</dbReference>
<reference evidence="7" key="1">
    <citation type="submission" date="2023-11" db="EMBL/GenBank/DDBJ databases">
        <title>Genome assemblies of two species of porcelain crab, Petrolisthes cinctipes and Petrolisthes manimaculis (Anomura: Porcellanidae).</title>
        <authorList>
            <person name="Angst P."/>
        </authorList>
    </citation>
    <scope>NUCLEOTIDE SEQUENCE</scope>
    <source>
        <strain evidence="7">PB745_02</strain>
        <tissue evidence="7">Gill</tissue>
    </source>
</reference>
<dbReference type="AlphaFoldDB" id="A0AAE1PJN6"/>
<dbReference type="GO" id="GO:0000978">
    <property type="term" value="F:RNA polymerase II cis-regulatory region sequence-specific DNA binding"/>
    <property type="evidence" value="ECO:0007669"/>
    <property type="project" value="TreeGrafter"/>
</dbReference>
<dbReference type="InterPro" id="IPR036236">
    <property type="entry name" value="Znf_C2H2_sf"/>
</dbReference>
<organism evidence="7 8">
    <name type="scientific">Petrolisthes manimaculis</name>
    <dbReference type="NCBI Taxonomy" id="1843537"/>
    <lineage>
        <taxon>Eukaryota</taxon>
        <taxon>Metazoa</taxon>
        <taxon>Ecdysozoa</taxon>
        <taxon>Arthropoda</taxon>
        <taxon>Crustacea</taxon>
        <taxon>Multicrustacea</taxon>
        <taxon>Malacostraca</taxon>
        <taxon>Eumalacostraca</taxon>
        <taxon>Eucarida</taxon>
        <taxon>Decapoda</taxon>
        <taxon>Pleocyemata</taxon>
        <taxon>Anomura</taxon>
        <taxon>Galatheoidea</taxon>
        <taxon>Porcellanidae</taxon>
        <taxon>Petrolisthes</taxon>
    </lineage>
</organism>
<comment type="caution">
    <text evidence="7">The sequence shown here is derived from an EMBL/GenBank/DDBJ whole genome shotgun (WGS) entry which is preliminary data.</text>
</comment>
<evidence type="ECO:0000256" key="2">
    <source>
        <dbReference type="ARBA" id="ARBA00022737"/>
    </source>
</evidence>
<dbReference type="PANTHER" id="PTHR46451">
    <property type="entry name" value="RAS-RESPONSIVE ELEMENT-BINDING PROTEIN 1"/>
    <property type="match status" value="1"/>
</dbReference>
<name>A0AAE1PJN6_9EUCA</name>
<protein>
    <recommendedName>
        <fullName evidence="6">C2H2-type domain-containing protein</fullName>
    </recommendedName>
</protein>